<feature type="domain" description="Multidrug resistance protein MdtA-like barrel-sandwich hybrid" evidence="5">
    <location>
        <begin position="50"/>
        <end position="272"/>
    </location>
</feature>
<comment type="caution">
    <text evidence="6">The sequence shown here is derived from an EMBL/GenBank/DDBJ whole genome shotgun (WGS) entry which is preliminary data.</text>
</comment>
<protein>
    <submittedName>
        <fullName evidence="6">Membrane fusion protein, multidrug efflux system</fullName>
    </submittedName>
</protein>
<dbReference type="OrthoDB" id="9811754at2"/>
<proteinExistence type="predicted"/>
<dbReference type="PANTHER" id="PTHR32347">
    <property type="entry name" value="EFFLUX SYSTEM COMPONENT YKNX-RELATED"/>
    <property type="match status" value="1"/>
</dbReference>
<accession>A0A292YAV2</accession>
<dbReference type="Gene3D" id="2.40.30.170">
    <property type="match status" value="1"/>
</dbReference>
<evidence type="ECO:0000313" key="6">
    <source>
        <dbReference type="EMBL" id="GAX86878.1"/>
    </source>
</evidence>
<gene>
    <name evidence="6" type="ORF">LNAT_P0173</name>
</gene>
<dbReference type="PRINTS" id="PR01490">
    <property type="entry name" value="RTXTOXIND"/>
</dbReference>
<feature type="transmembrane region" description="Helical" evidence="4">
    <location>
        <begin position="7"/>
        <end position="27"/>
    </location>
</feature>
<evidence type="ECO:0000256" key="1">
    <source>
        <dbReference type="ARBA" id="ARBA00004196"/>
    </source>
</evidence>
<dbReference type="Gene3D" id="2.40.50.100">
    <property type="match status" value="1"/>
</dbReference>
<keyword evidence="7" id="KW-1185">Reference proteome</keyword>
<organism evidence="6 7">
    <name type="scientific">Lebetimonas natsushimae</name>
    <dbReference type="NCBI Taxonomy" id="1936991"/>
    <lineage>
        <taxon>Bacteria</taxon>
        <taxon>Pseudomonadati</taxon>
        <taxon>Campylobacterota</taxon>
        <taxon>Epsilonproteobacteria</taxon>
        <taxon>Nautiliales</taxon>
        <taxon>Nautiliaceae</taxon>
        <taxon>Lebetimonas</taxon>
    </lineage>
</organism>
<dbReference type="AlphaFoldDB" id="A0A292YAV2"/>
<dbReference type="PANTHER" id="PTHR32347:SF23">
    <property type="entry name" value="BLL5650 PROTEIN"/>
    <property type="match status" value="1"/>
</dbReference>
<dbReference type="RefSeq" id="WP_096258042.1">
    <property type="nucleotide sequence ID" value="NZ_BDME01000001.1"/>
</dbReference>
<dbReference type="Proteomes" id="UP000217944">
    <property type="component" value="Unassembled WGS sequence"/>
</dbReference>
<evidence type="ECO:0000256" key="2">
    <source>
        <dbReference type="ARBA" id="ARBA00023054"/>
    </source>
</evidence>
<feature type="coiled-coil region" evidence="3">
    <location>
        <begin position="77"/>
        <end position="157"/>
    </location>
</feature>
<evidence type="ECO:0000256" key="4">
    <source>
        <dbReference type="SAM" id="Phobius"/>
    </source>
</evidence>
<evidence type="ECO:0000313" key="7">
    <source>
        <dbReference type="Proteomes" id="UP000217944"/>
    </source>
</evidence>
<sequence>MKKKIALIVFAVLIGISLFVLVKYIIFSKNYATSNAVFVKTDSLTNLSFKIPGKIEKIYVNEGESVKKGELLAKLNTKDLEIQRKELINQIEALNKKIEASVIQKDKLSKDIDENIDLINVQIKKLSKLIEAKKYAIKAKENKLQKLQNDYKRFSRLYKNKKISIEKFENVKTAFLALQNEINADKKILESMYEDKNALFIKLKLAENNKKEISRLAKLIQSMKSQLEALNDKLALINQHIKDSFIYAPFNGKIAKKFTNANEVVNAGTKILSIVNPKDLYVLVLLEETKLKGIKTGNYVKIHIDTTDKDYEGYVNKILPASAATFALVPRDISSGEFTKLSQRFYIRIKFKKIPDDVLVGMSGEVEIARN</sequence>
<keyword evidence="4" id="KW-0812">Transmembrane</keyword>
<evidence type="ECO:0000259" key="5">
    <source>
        <dbReference type="Pfam" id="PF25917"/>
    </source>
</evidence>
<feature type="coiled-coil region" evidence="3">
    <location>
        <begin position="206"/>
        <end position="240"/>
    </location>
</feature>
<dbReference type="EMBL" id="BDME01000001">
    <property type="protein sequence ID" value="GAX86878.1"/>
    <property type="molecule type" value="Genomic_DNA"/>
</dbReference>
<reference evidence="6 7" key="1">
    <citation type="journal article" date="2017" name="Syst. Appl. Microbiol.">
        <title>Lebetimonas natsushimae sp. nov., a novel strictly anaerobic, moderately thermophilic chemoautotroph isolated from a deep-sea hydrothermal vent polychaete nest in the Mid-Okinawa Trough.</title>
        <authorList>
            <person name="Nagata R."/>
            <person name="Takaki Y."/>
            <person name="Tame A."/>
            <person name="Nunoura T."/>
            <person name="Muto H."/>
            <person name="Mino S."/>
            <person name="Sawayama S."/>
            <person name="Takai K."/>
            <person name="Nakagawa S."/>
        </authorList>
    </citation>
    <scope>NUCLEOTIDE SEQUENCE [LARGE SCALE GENOMIC DNA]</scope>
    <source>
        <strain evidence="6 7">HS1857</strain>
    </source>
</reference>
<name>A0A292YAV2_9BACT</name>
<dbReference type="InterPro" id="IPR050465">
    <property type="entry name" value="UPF0194_transport"/>
</dbReference>
<dbReference type="Pfam" id="PF25917">
    <property type="entry name" value="BSH_RND"/>
    <property type="match status" value="1"/>
</dbReference>
<evidence type="ECO:0000256" key="3">
    <source>
        <dbReference type="SAM" id="Coils"/>
    </source>
</evidence>
<dbReference type="InterPro" id="IPR058625">
    <property type="entry name" value="MdtA-like_BSH"/>
</dbReference>
<keyword evidence="2 3" id="KW-0175">Coiled coil</keyword>
<keyword evidence="4" id="KW-0472">Membrane</keyword>
<comment type="subcellular location">
    <subcellularLocation>
        <location evidence="1">Cell envelope</location>
    </subcellularLocation>
</comment>
<keyword evidence="4" id="KW-1133">Transmembrane helix</keyword>
<dbReference type="GO" id="GO:0030313">
    <property type="term" value="C:cell envelope"/>
    <property type="evidence" value="ECO:0007669"/>
    <property type="project" value="UniProtKB-SubCell"/>
</dbReference>